<organism evidence="2 3">
    <name type="scientific">Xanthomonas floridensis</name>
    <dbReference type="NCBI Taxonomy" id="1843580"/>
    <lineage>
        <taxon>Bacteria</taxon>
        <taxon>Pseudomonadati</taxon>
        <taxon>Pseudomonadota</taxon>
        <taxon>Gammaproteobacteria</taxon>
        <taxon>Lysobacterales</taxon>
        <taxon>Lysobacteraceae</taxon>
        <taxon>Xanthomonas</taxon>
    </lineage>
</organism>
<accession>A0A1A9MGL5</accession>
<reference evidence="1 4" key="2">
    <citation type="submission" date="2023-12" db="EMBL/GenBank/DDBJ databases">
        <title>Genome sequencing of Xanthomonas floridensis.</title>
        <authorList>
            <person name="Greer S."/>
            <person name="Harrison J."/>
            <person name="Grant M."/>
            <person name="Vicente J."/>
            <person name="Studholme D."/>
        </authorList>
    </citation>
    <scope>NUCLEOTIDE SEQUENCE [LARGE SCALE GENOMIC DNA]</scope>
    <source>
        <strain evidence="1 4">WHRI 8848</strain>
    </source>
</reference>
<evidence type="ECO:0000313" key="3">
    <source>
        <dbReference type="Proteomes" id="UP000077659"/>
    </source>
</evidence>
<dbReference type="EMBL" id="LXNG01000001">
    <property type="protein sequence ID" value="OAG69282.1"/>
    <property type="molecule type" value="Genomic_DNA"/>
</dbReference>
<evidence type="ECO:0000313" key="2">
    <source>
        <dbReference type="EMBL" id="OAG69282.1"/>
    </source>
</evidence>
<dbReference type="EMBL" id="JAYFSO010000006">
    <property type="protein sequence ID" value="MEA5123617.1"/>
    <property type="molecule type" value="Genomic_DNA"/>
</dbReference>
<dbReference type="STRING" id="1843580.A7D17_00205"/>
<evidence type="ECO:0000313" key="1">
    <source>
        <dbReference type="EMBL" id="MEA5123617.1"/>
    </source>
</evidence>
<dbReference type="AlphaFoldDB" id="A0A1A9MGL5"/>
<sequence>MVDRSPLPARYRAALPATVDGMRAWAQGDPTLPPVGHVVDLLLAGDAAMLAAVERSAARVPSSQVAGWVSAWRASTRFKSGTERYCSRVRSIMDGAATPLRDALSGAYAASCRKPQELASLLRPDTAYWAVIEAYEDTADEAAPPPDHDPLARAALQAIDAGDDDAVRDAAWALAYRAEPAAWASLRALHARISDRKEADQLAMAFFRTRDPQLHALAWSACARMPRQHPMCESGPAPHDTDEHAATPPAVSAADLAAMRQTLAGLGFHRVAGLADARFEAADATSVLAASGYIHGFDAETGQFPNAHDSLLRTLAPLVQPALDGAVFEEQAPDQESGPYRLVAYLDGKRYHMLARNLDDWYDIDAVLRLLNAMLADRARAERFASLHTNDQIAWVVGAPQSALQAAFKAGVLQPGDAGGAEQQGKAFEHAVMQELKQ</sequence>
<evidence type="ECO:0000313" key="4">
    <source>
        <dbReference type="Proteomes" id="UP001303614"/>
    </source>
</evidence>
<dbReference type="Proteomes" id="UP001303614">
    <property type="component" value="Unassembled WGS sequence"/>
</dbReference>
<proteinExistence type="predicted"/>
<dbReference type="RefSeq" id="WP_064507244.1">
    <property type="nucleotide sequence ID" value="NZ_JAYFSN010000001.1"/>
</dbReference>
<comment type="caution">
    <text evidence="2">The sequence shown here is derived from an EMBL/GenBank/DDBJ whole genome shotgun (WGS) entry which is preliminary data.</text>
</comment>
<protein>
    <submittedName>
        <fullName evidence="2">Uncharacterized protein</fullName>
    </submittedName>
</protein>
<keyword evidence="4" id="KW-1185">Reference proteome</keyword>
<gene>
    <name evidence="2" type="ORF">A7D17_00205</name>
    <name evidence="1" type="ORF">VB146_07015</name>
</gene>
<name>A0A1A9MGL5_9XANT</name>
<reference evidence="2 3" key="1">
    <citation type="submission" date="2016-05" db="EMBL/GenBank/DDBJ databases">
        <title>Pathogenic, phenotypic and molecular characterisation of Xanthomonas nasturtii sp. nov. and Xanthomonas floridensis sp. nov., new species of Xanthomonas associated with watercress production in Florida.</title>
        <authorList>
            <person name="Vicente J.G."/>
            <person name="Rothwell S."/>
            <person name="Holub E.B."/>
            <person name="Studholme D.J."/>
        </authorList>
    </citation>
    <scope>NUCLEOTIDE SEQUENCE [LARGE SCALE GENOMIC DNA]</scope>
    <source>
        <strain evidence="2 3">WHRI 8848</strain>
    </source>
</reference>
<dbReference type="Proteomes" id="UP000077659">
    <property type="component" value="Unassembled WGS sequence"/>
</dbReference>
<dbReference type="OrthoDB" id="291531at2"/>